<feature type="domain" description="FAD-binding" evidence="5">
    <location>
        <begin position="11"/>
        <end position="372"/>
    </location>
</feature>
<evidence type="ECO:0000256" key="4">
    <source>
        <dbReference type="ARBA" id="ARBA00023002"/>
    </source>
</evidence>
<dbReference type="SUPFAM" id="SSF52833">
    <property type="entry name" value="Thioredoxin-like"/>
    <property type="match status" value="1"/>
</dbReference>
<keyword evidence="4" id="KW-0560">Oxidoreductase</keyword>
<sequence length="586" mass="65160">MSCIESPTRSVDVLVVGGGPVGLVTAIQLQHFSNSSSPYTTLILEKHPKSTQDSYGRAITLYPRTTEMLDQLSLADELAQKSFACRSTVSYDRNGKEVAGRGWSFMEQMGKDSWTQWDFALVLRQMYQEDVFRERLKSLGGNLETEKEVVRIDVDESVEIGGFRVRVVLIDGKTGAEEVIVCRYVIGADGGRSFVRRDLEIPFDGETTEDRWVRIDGVVETDMPKSRGYGAIESPTHGNVLWAALDHGATRIGFAFTKERREKYETFDEAAAVAEAIESVKPFKLSFKQIDWFTVYSVGQRVARNFYTKDCIFLAGDACHTHSSGAAQGMNAGIHDAVNLAWKLNMVLQKQASHSILSTYEDERRPNVQKLINYDKEISRLMTMQLPWNWKGDPKADPNEILGLVMAEASAFTSGLSISFNENLLNVRGSFSLGNLGPIAGCRGPDAKLFKPGSFEATRLHKELPSNSKFYVIVFTGDPDDTKSHLSTFFAAVKSSSVFQKKSLPIKWTTIAAKAGPSAYELLGVMPLGRIYYDVEETAHLRYGVDSKEGGVFVLRPDGWIGTAAPLKTETVKELETYLRNILILD</sequence>
<evidence type="ECO:0000259" key="5">
    <source>
        <dbReference type="Pfam" id="PF01494"/>
    </source>
</evidence>
<dbReference type="InterPro" id="IPR050641">
    <property type="entry name" value="RIFMO-like"/>
</dbReference>
<dbReference type="AlphaFoldDB" id="A0A9P7YQX3"/>
<dbReference type="SUPFAM" id="SSF54373">
    <property type="entry name" value="FAD-linked reductases, C-terminal domain"/>
    <property type="match status" value="1"/>
</dbReference>
<comment type="similarity">
    <text evidence="1">Belongs to the PheA/TfdB FAD monooxygenase family.</text>
</comment>
<dbReference type="GO" id="GO:0016709">
    <property type="term" value="F:oxidoreductase activity, acting on paired donors, with incorporation or reduction of molecular oxygen, NAD(P)H as one donor, and incorporation of one atom of oxygen"/>
    <property type="evidence" value="ECO:0007669"/>
    <property type="project" value="UniProtKB-ARBA"/>
</dbReference>
<dbReference type="InterPro" id="IPR002938">
    <property type="entry name" value="FAD-bd"/>
</dbReference>
<evidence type="ECO:0000313" key="7">
    <source>
        <dbReference type="EMBL" id="KAG9238328.1"/>
    </source>
</evidence>
<dbReference type="Proteomes" id="UP000824998">
    <property type="component" value="Unassembled WGS sequence"/>
</dbReference>
<dbReference type="InterPro" id="IPR012941">
    <property type="entry name" value="Phe_hydrox_C_dim_dom"/>
</dbReference>
<evidence type="ECO:0000256" key="1">
    <source>
        <dbReference type="ARBA" id="ARBA00007801"/>
    </source>
</evidence>
<reference evidence="7" key="1">
    <citation type="journal article" date="2021" name="IMA Fungus">
        <title>Genomic characterization of three marine fungi, including Emericellopsis atlantica sp. nov. with signatures of a generalist lifestyle and marine biomass degradation.</title>
        <authorList>
            <person name="Hagestad O.C."/>
            <person name="Hou L."/>
            <person name="Andersen J.H."/>
            <person name="Hansen E.H."/>
            <person name="Altermark B."/>
            <person name="Li C."/>
            <person name="Kuhnert E."/>
            <person name="Cox R.J."/>
            <person name="Crous P.W."/>
            <person name="Spatafora J.W."/>
            <person name="Lail K."/>
            <person name="Amirebrahimi M."/>
            <person name="Lipzen A."/>
            <person name="Pangilinan J."/>
            <person name="Andreopoulos W."/>
            <person name="Hayes R.D."/>
            <person name="Ng V."/>
            <person name="Grigoriev I.V."/>
            <person name="Jackson S.A."/>
            <person name="Sutton T.D.S."/>
            <person name="Dobson A.D.W."/>
            <person name="Rama T."/>
        </authorList>
    </citation>
    <scope>NUCLEOTIDE SEQUENCE</scope>
    <source>
        <strain evidence="7">TRa018bII</strain>
    </source>
</reference>
<organism evidence="7 8">
    <name type="scientific">Amylocarpus encephaloides</name>
    <dbReference type="NCBI Taxonomy" id="45428"/>
    <lineage>
        <taxon>Eukaryota</taxon>
        <taxon>Fungi</taxon>
        <taxon>Dikarya</taxon>
        <taxon>Ascomycota</taxon>
        <taxon>Pezizomycotina</taxon>
        <taxon>Leotiomycetes</taxon>
        <taxon>Helotiales</taxon>
        <taxon>Helotiales incertae sedis</taxon>
        <taxon>Amylocarpus</taxon>
    </lineage>
</organism>
<dbReference type="OrthoDB" id="1716816at2759"/>
<keyword evidence="2" id="KW-0285">Flavoprotein</keyword>
<gene>
    <name evidence="7" type="ORF">BJ875DRAFT_56388</name>
</gene>
<keyword evidence="3" id="KW-0274">FAD</keyword>
<evidence type="ECO:0000256" key="3">
    <source>
        <dbReference type="ARBA" id="ARBA00022827"/>
    </source>
</evidence>
<name>A0A9P7YQX3_9HELO</name>
<dbReference type="InterPro" id="IPR036188">
    <property type="entry name" value="FAD/NAD-bd_sf"/>
</dbReference>
<dbReference type="EMBL" id="MU251371">
    <property type="protein sequence ID" value="KAG9238328.1"/>
    <property type="molecule type" value="Genomic_DNA"/>
</dbReference>
<accession>A0A9P7YQX3</accession>
<dbReference type="Gene3D" id="3.50.50.60">
    <property type="entry name" value="FAD/NAD(P)-binding domain"/>
    <property type="match status" value="1"/>
</dbReference>
<comment type="caution">
    <text evidence="7">The sequence shown here is derived from an EMBL/GenBank/DDBJ whole genome shotgun (WGS) entry which is preliminary data.</text>
</comment>
<dbReference type="PANTHER" id="PTHR43004:SF5">
    <property type="entry name" value="FAD-BINDING DOMAIN-CONTAINING PROTEIN"/>
    <property type="match status" value="1"/>
</dbReference>
<dbReference type="PANTHER" id="PTHR43004">
    <property type="entry name" value="TRK SYSTEM POTASSIUM UPTAKE PROTEIN"/>
    <property type="match status" value="1"/>
</dbReference>
<dbReference type="Pfam" id="PF07976">
    <property type="entry name" value="Phe_hydrox_dim"/>
    <property type="match status" value="1"/>
</dbReference>
<evidence type="ECO:0000313" key="8">
    <source>
        <dbReference type="Proteomes" id="UP000824998"/>
    </source>
</evidence>
<dbReference type="Gene3D" id="3.30.9.10">
    <property type="entry name" value="D-Amino Acid Oxidase, subunit A, domain 2"/>
    <property type="match status" value="1"/>
</dbReference>
<evidence type="ECO:0000256" key="2">
    <source>
        <dbReference type="ARBA" id="ARBA00022630"/>
    </source>
</evidence>
<proteinExistence type="inferred from homology"/>
<dbReference type="Pfam" id="PF01494">
    <property type="entry name" value="FAD_binding_3"/>
    <property type="match status" value="1"/>
</dbReference>
<dbReference type="InterPro" id="IPR036249">
    <property type="entry name" value="Thioredoxin-like_sf"/>
</dbReference>
<dbReference type="GO" id="GO:0071949">
    <property type="term" value="F:FAD binding"/>
    <property type="evidence" value="ECO:0007669"/>
    <property type="project" value="InterPro"/>
</dbReference>
<evidence type="ECO:0000259" key="6">
    <source>
        <dbReference type="Pfam" id="PF07976"/>
    </source>
</evidence>
<keyword evidence="8" id="KW-1185">Reference proteome</keyword>
<dbReference type="PRINTS" id="PR00420">
    <property type="entry name" value="RNGMNOXGNASE"/>
</dbReference>
<dbReference type="SUPFAM" id="SSF51905">
    <property type="entry name" value="FAD/NAD(P)-binding domain"/>
    <property type="match status" value="1"/>
</dbReference>
<protein>
    <submittedName>
        <fullName evidence="7">FAD binding domain-containing protein</fullName>
    </submittedName>
</protein>
<feature type="domain" description="Phenol hydroxylase-like C-terminal dimerisation" evidence="6">
    <location>
        <begin position="455"/>
        <end position="584"/>
    </location>
</feature>
<dbReference type="Gene3D" id="3.40.30.20">
    <property type="match status" value="1"/>
</dbReference>
<dbReference type="InterPro" id="IPR038220">
    <property type="entry name" value="PHOX_C_sf"/>
</dbReference>